<keyword evidence="3" id="KW-1185">Reference proteome</keyword>
<dbReference type="Gramene" id="TKW00861">
    <property type="protein sequence ID" value="TKW00861"/>
    <property type="gene ID" value="SEVIR_8G139800v2"/>
</dbReference>
<organism evidence="2 3">
    <name type="scientific">Setaria viridis</name>
    <name type="common">Green bristlegrass</name>
    <name type="synonym">Setaria italica subsp. viridis</name>
    <dbReference type="NCBI Taxonomy" id="4556"/>
    <lineage>
        <taxon>Eukaryota</taxon>
        <taxon>Viridiplantae</taxon>
        <taxon>Streptophyta</taxon>
        <taxon>Embryophyta</taxon>
        <taxon>Tracheophyta</taxon>
        <taxon>Spermatophyta</taxon>
        <taxon>Magnoliopsida</taxon>
        <taxon>Liliopsida</taxon>
        <taxon>Poales</taxon>
        <taxon>Poaceae</taxon>
        <taxon>PACMAD clade</taxon>
        <taxon>Panicoideae</taxon>
        <taxon>Panicodae</taxon>
        <taxon>Paniceae</taxon>
        <taxon>Cenchrinae</taxon>
        <taxon>Setaria</taxon>
    </lineage>
</organism>
<dbReference type="Proteomes" id="UP000298652">
    <property type="component" value="Chromosome 8"/>
</dbReference>
<gene>
    <name evidence="2" type="ORF">SEVIR_8G139800v2</name>
</gene>
<proteinExistence type="predicted"/>
<feature type="chain" id="PRO_5020263457" evidence="1">
    <location>
        <begin position="18"/>
        <end position="94"/>
    </location>
</feature>
<evidence type="ECO:0000256" key="1">
    <source>
        <dbReference type="SAM" id="SignalP"/>
    </source>
</evidence>
<protein>
    <submittedName>
        <fullName evidence="2">Uncharacterized protein</fullName>
    </submittedName>
</protein>
<feature type="signal peptide" evidence="1">
    <location>
        <begin position="1"/>
        <end position="17"/>
    </location>
</feature>
<reference evidence="2" key="1">
    <citation type="submission" date="2019-03" db="EMBL/GenBank/DDBJ databases">
        <title>WGS assembly of Setaria viridis.</title>
        <authorList>
            <person name="Huang P."/>
            <person name="Jenkins J."/>
            <person name="Grimwood J."/>
            <person name="Barry K."/>
            <person name="Healey A."/>
            <person name="Mamidi S."/>
            <person name="Sreedasyam A."/>
            <person name="Shu S."/>
            <person name="Feldman M."/>
            <person name="Wu J."/>
            <person name="Yu Y."/>
            <person name="Chen C."/>
            <person name="Johnson J."/>
            <person name="Rokhsar D."/>
            <person name="Baxter I."/>
            <person name="Schmutz J."/>
            <person name="Brutnell T."/>
            <person name="Kellogg E."/>
        </authorList>
    </citation>
    <scope>NUCLEOTIDE SEQUENCE [LARGE SCALE GENOMIC DNA]</scope>
</reference>
<name>A0A4U6TF49_SETVI</name>
<evidence type="ECO:0000313" key="2">
    <source>
        <dbReference type="EMBL" id="TKW00861.1"/>
    </source>
</evidence>
<dbReference type="OMA" id="PDICHCE"/>
<keyword evidence="1" id="KW-0732">Signal</keyword>
<evidence type="ECO:0000313" key="3">
    <source>
        <dbReference type="Proteomes" id="UP000298652"/>
    </source>
</evidence>
<accession>A0A4U6TF49</accession>
<dbReference type="EMBL" id="CM016559">
    <property type="protein sequence ID" value="TKW00861.1"/>
    <property type="molecule type" value="Genomic_DNA"/>
</dbReference>
<dbReference type="AlphaFoldDB" id="A0A4U6TF49"/>
<sequence length="94" mass="10295">MCPALCILLIMSSSALSTMVEDHTSCDPMDPCTYPKCDTECSEKSKKVKNLPFRPKCDTPEECCCIFYREQHPPLVTGDAGTVATAEDENGSLD</sequence>